<gene>
    <name evidence="1" type="ORF">A2932_00145</name>
</gene>
<comment type="caution">
    <text evidence="1">The sequence shown here is derived from an EMBL/GenBank/DDBJ whole genome shotgun (WGS) entry which is preliminary data.</text>
</comment>
<dbReference type="Proteomes" id="UP000179153">
    <property type="component" value="Unassembled WGS sequence"/>
</dbReference>
<name>A0A1G2HFI8_9BACT</name>
<sequence>MKNYMFTALLGMIEEPNRSLCHRLALENRHRFWASPGASHNHQAWRPGGYLAHIWDCMNYAANAYALEDEPLPFTLSDALLVLFLHDLEKPWRYVEPRDGLASANTKAGGGRHQFRISKIKEYDIELTEAQSVALMYVEGEGDDYSGTKRVMNELAAFCHICDVRSARIRWDGPRNITGRLYL</sequence>
<proteinExistence type="predicted"/>
<accession>A0A1G2HFI8</accession>
<reference evidence="1 2" key="1">
    <citation type="journal article" date="2016" name="Nat. Commun.">
        <title>Thousands of microbial genomes shed light on interconnected biogeochemical processes in an aquifer system.</title>
        <authorList>
            <person name="Anantharaman K."/>
            <person name="Brown C.T."/>
            <person name="Hug L.A."/>
            <person name="Sharon I."/>
            <person name="Castelle C.J."/>
            <person name="Probst A.J."/>
            <person name="Thomas B.C."/>
            <person name="Singh A."/>
            <person name="Wilkins M.J."/>
            <person name="Karaoz U."/>
            <person name="Brodie E.L."/>
            <person name="Williams K.H."/>
            <person name="Hubbard S.S."/>
            <person name="Banfield J.F."/>
        </authorList>
    </citation>
    <scope>NUCLEOTIDE SEQUENCE [LARGE SCALE GENOMIC DNA]</scope>
</reference>
<evidence type="ECO:0000313" key="1">
    <source>
        <dbReference type="EMBL" id="OGZ61243.1"/>
    </source>
</evidence>
<dbReference type="STRING" id="1802163.A2932_00145"/>
<dbReference type="AlphaFoldDB" id="A0A1G2HFI8"/>
<protein>
    <recommendedName>
        <fullName evidence="3">HD domain-containing protein</fullName>
    </recommendedName>
</protein>
<organism evidence="1 2">
    <name type="scientific">Candidatus Spechtbacteria bacterium RIFCSPLOWO2_01_FULL_46_10</name>
    <dbReference type="NCBI Taxonomy" id="1802163"/>
    <lineage>
        <taxon>Bacteria</taxon>
        <taxon>Candidatus Spechtiibacteriota</taxon>
    </lineage>
</organism>
<dbReference type="EMBL" id="MHOI01000024">
    <property type="protein sequence ID" value="OGZ61243.1"/>
    <property type="molecule type" value="Genomic_DNA"/>
</dbReference>
<evidence type="ECO:0008006" key="3">
    <source>
        <dbReference type="Google" id="ProtNLM"/>
    </source>
</evidence>
<evidence type="ECO:0000313" key="2">
    <source>
        <dbReference type="Proteomes" id="UP000179153"/>
    </source>
</evidence>